<evidence type="ECO:0000256" key="2">
    <source>
        <dbReference type="ARBA" id="ARBA00022448"/>
    </source>
</evidence>
<keyword evidence="10" id="KW-1185">Reference proteome</keyword>
<keyword evidence="2" id="KW-0813">Transport</keyword>
<evidence type="ECO:0000256" key="5">
    <source>
        <dbReference type="ARBA" id="ARBA00022989"/>
    </source>
</evidence>
<keyword evidence="7" id="KW-0472">Membrane</keyword>
<evidence type="ECO:0000313" key="9">
    <source>
        <dbReference type="EMBL" id="SUB16492.1"/>
    </source>
</evidence>
<keyword evidence="5" id="KW-1133">Transmembrane helix</keyword>
<evidence type="ECO:0000256" key="3">
    <source>
        <dbReference type="ARBA" id="ARBA00022449"/>
    </source>
</evidence>
<dbReference type="InterPro" id="IPR006153">
    <property type="entry name" value="Cation/H_exchanger_TM"/>
</dbReference>
<evidence type="ECO:0000256" key="1">
    <source>
        <dbReference type="ARBA" id="ARBA00004651"/>
    </source>
</evidence>
<evidence type="ECO:0000256" key="4">
    <source>
        <dbReference type="ARBA" id="ARBA00022692"/>
    </source>
</evidence>
<reference evidence="9 10" key="1">
    <citation type="submission" date="2018-06" db="EMBL/GenBank/DDBJ databases">
        <authorList>
            <consortium name="Pathogen Informatics"/>
            <person name="Doyle S."/>
        </authorList>
    </citation>
    <scope>NUCLEOTIDE SEQUENCE [LARGE SCALE GENOMIC DNA]</scope>
    <source>
        <strain evidence="9 10">NCTC9381</strain>
    </source>
</reference>
<dbReference type="Proteomes" id="UP000254640">
    <property type="component" value="Unassembled WGS sequence"/>
</dbReference>
<keyword evidence="3" id="KW-0050">Antiport</keyword>
<evidence type="ECO:0000259" key="8">
    <source>
        <dbReference type="Pfam" id="PF00999"/>
    </source>
</evidence>
<feature type="domain" description="Cation/H+ exchanger transmembrane" evidence="8">
    <location>
        <begin position="6"/>
        <end position="71"/>
    </location>
</feature>
<dbReference type="GO" id="GO:1902600">
    <property type="term" value="P:proton transmembrane transport"/>
    <property type="evidence" value="ECO:0007669"/>
    <property type="project" value="InterPro"/>
</dbReference>
<protein>
    <submittedName>
        <fullName evidence="9">Potassium/proton antiporter</fullName>
    </submittedName>
</protein>
<proteinExistence type="predicted"/>
<dbReference type="Pfam" id="PF00999">
    <property type="entry name" value="Na_H_Exchanger"/>
    <property type="match status" value="1"/>
</dbReference>
<comment type="subcellular location">
    <subcellularLocation>
        <location evidence="1">Cell membrane</location>
        <topology evidence="1">Multi-pass membrane protein</topology>
    </subcellularLocation>
</comment>
<keyword evidence="4" id="KW-0812">Transmembrane</keyword>
<dbReference type="PANTHER" id="PTHR32507">
    <property type="entry name" value="NA(+)/H(+) ANTIPORTER 1"/>
    <property type="match status" value="1"/>
</dbReference>
<dbReference type="PANTHER" id="PTHR32507:SF7">
    <property type="entry name" value="K(+)_H(+) ANTIPORTER NHAP2"/>
    <property type="match status" value="1"/>
</dbReference>
<keyword evidence="6" id="KW-0406">Ion transport</keyword>
<evidence type="ECO:0000313" key="10">
    <source>
        <dbReference type="Proteomes" id="UP000254640"/>
    </source>
</evidence>
<dbReference type="AlphaFoldDB" id="A0A379AG40"/>
<evidence type="ECO:0000256" key="6">
    <source>
        <dbReference type="ARBA" id="ARBA00023065"/>
    </source>
</evidence>
<dbReference type="GO" id="GO:0015297">
    <property type="term" value="F:antiporter activity"/>
    <property type="evidence" value="ECO:0007669"/>
    <property type="project" value="UniProtKB-KW"/>
</dbReference>
<dbReference type="EMBL" id="UGSO01000001">
    <property type="protein sequence ID" value="SUB16492.1"/>
    <property type="molecule type" value="Genomic_DNA"/>
</dbReference>
<dbReference type="Gene3D" id="6.10.140.1330">
    <property type="match status" value="1"/>
</dbReference>
<dbReference type="GO" id="GO:0005886">
    <property type="term" value="C:plasma membrane"/>
    <property type="evidence" value="ECO:0007669"/>
    <property type="project" value="UniProtKB-SubCell"/>
</dbReference>
<evidence type="ECO:0000256" key="7">
    <source>
        <dbReference type="ARBA" id="ARBA00023136"/>
    </source>
</evidence>
<gene>
    <name evidence="9" type="ORF">NCTC9381_02400</name>
</gene>
<sequence>MARLSAPTDAAAVFSLLGDKGLNERVSSTLEIESGSNDPMAVFLTITLIEMIEQGRSGLDWMFLVHLVAAVWSGYRAGSGRRPGRCSS</sequence>
<accession>A0A379AG40</accession>
<organism evidence="9 10">
    <name type="scientific">Enterobacter agglomerans</name>
    <name type="common">Erwinia herbicola</name>
    <name type="synonym">Pantoea agglomerans</name>
    <dbReference type="NCBI Taxonomy" id="549"/>
    <lineage>
        <taxon>Bacteria</taxon>
        <taxon>Pseudomonadati</taxon>
        <taxon>Pseudomonadota</taxon>
        <taxon>Gammaproteobacteria</taxon>
        <taxon>Enterobacterales</taxon>
        <taxon>Erwiniaceae</taxon>
        <taxon>Pantoea</taxon>
        <taxon>Pantoea agglomerans group</taxon>
    </lineage>
</organism>
<name>A0A379AG40_ENTAG</name>